<dbReference type="InterPro" id="IPR052254">
    <property type="entry name" value="CUL4-DDB1_E3_ligase_receptor"/>
</dbReference>
<dbReference type="Pfam" id="PF23761">
    <property type="entry name" value="Beta-prop_DCAF4"/>
    <property type="match status" value="1"/>
</dbReference>
<evidence type="ECO:0000313" key="7">
    <source>
        <dbReference type="Proteomes" id="UP000076078"/>
    </source>
</evidence>
<keyword evidence="2" id="KW-0677">Repeat</keyword>
<gene>
    <name evidence="6" type="ORF">DLAC_06013</name>
</gene>
<dbReference type="OrthoDB" id="128867at2759"/>
<evidence type="ECO:0000256" key="4">
    <source>
        <dbReference type="SAM" id="Coils"/>
    </source>
</evidence>
<keyword evidence="7" id="KW-1185">Reference proteome</keyword>
<dbReference type="GO" id="GO:0080008">
    <property type="term" value="C:Cul4-RING E3 ubiquitin ligase complex"/>
    <property type="evidence" value="ECO:0007669"/>
    <property type="project" value="TreeGrafter"/>
</dbReference>
<dbReference type="OMA" id="ITIDWIN"/>
<evidence type="ECO:0000256" key="2">
    <source>
        <dbReference type="ARBA" id="ARBA00022737"/>
    </source>
</evidence>
<dbReference type="AlphaFoldDB" id="A0A151ZH96"/>
<dbReference type="InterPro" id="IPR019775">
    <property type="entry name" value="WD40_repeat_CS"/>
</dbReference>
<dbReference type="Proteomes" id="UP000076078">
    <property type="component" value="Unassembled WGS sequence"/>
</dbReference>
<dbReference type="PANTHER" id="PTHR44472">
    <property type="entry name" value="DDB1- AND CUL4-ASSOCIATED FACTOR 4-RELATED"/>
    <property type="match status" value="1"/>
</dbReference>
<protein>
    <submittedName>
        <fullName evidence="6">Uncharacterized protein</fullName>
    </submittedName>
</protein>
<dbReference type="SMART" id="SM00320">
    <property type="entry name" value="WD40"/>
    <property type="match status" value="3"/>
</dbReference>
<evidence type="ECO:0000256" key="3">
    <source>
        <dbReference type="PROSITE-ProRule" id="PRU00221"/>
    </source>
</evidence>
<dbReference type="STRING" id="361077.A0A151ZH96"/>
<dbReference type="FunCoup" id="A0A151ZH96">
    <property type="interactions" value="1"/>
</dbReference>
<proteinExistence type="predicted"/>
<evidence type="ECO:0000256" key="1">
    <source>
        <dbReference type="ARBA" id="ARBA00022574"/>
    </source>
</evidence>
<feature type="repeat" description="WD" evidence="3">
    <location>
        <begin position="426"/>
        <end position="469"/>
    </location>
</feature>
<dbReference type="PROSITE" id="PS00678">
    <property type="entry name" value="WD_REPEATS_1"/>
    <property type="match status" value="1"/>
</dbReference>
<feature type="coiled-coil region" evidence="4">
    <location>
        <begin position="63"/>
        <end position="93"/>
    </location>
</feature>
<evidence type="ECO:0000256" key="5">
    <source>
        <dbReference type="SAM" id="MobiDB-lite"/>
    </source>
</evidence>
<dbReference type="PROSITE" id="PS50082">
    <property type="entry name" value="WD_REPEATS_2"/>
    <property type="match status" value="1"/>
</dbReference>
<dbReference type="InterPro" id="IPR015943">
    <property type="entry name" value="WD40/YVTN_repeat-like_dom_sf"/>
</dbReference>
<evidence type="ECO:0000313" key="6">
    <source>
        <dbReference type="EMBL" id="KYQ93343.1"/>
    </source>
</evidence>
<feature type="compositionally biased region" description="Basic and acidic residues" evidence="5">
    <location>
        <begin position="11"/>
        <end position="27"/>
    </location>
</feature>
<dbReference type="PROSITE" id="PS50294">
    <property type="entry name" value="WD_REPEATS_REGION"/>
    <property type="match status" value="1"/>
</dbReference>
<dbReference type="InterPro" id="IPR036322">
    <property type="entry name" value="WD40_repeat_dom_sf"/>
</dbReference>
<organism evidence="6 7">
    <name type="scientific">Tieghemostelium lacteum</name>
    <name type="common">Slime mold</name>
    <name type="synonym">Dictyostelium lacteum</name>
    <dbReference type="NCBI Taxonomy" id="361077"/>
    <lineage>
        <taxon>Eukaryota</taxon>
        <taxon>Amoebozoa</taxon>
        <taxon>Evosea</taxon>
        <taxon>Eumycetozoa</taxon>
        <taxon>Dictyostelia</taxon>
        <taxon>Dictyosteliales</taxon>
        <taxon>Raperosteliaceae</taxon>
        <taxon>Tieghemostelium</taxon>
    </lineage>
</organism>
<accession>A0A151ZH96</accession>
<sequence>MSKKKQINYNQKDENVVKKKIKLERDPITPPLRSQQQQQSQQQSQQDIPGYYYDKEQNRYFKLTDEFKRKLKAQEKNRELEENQKRISEFKLSQQTISVNSSSSRNDLTDRIKGIDSINTLLIERELGLFGKLSSPYRCHRQCNQVITDTLIKYNFNIYKQFKNSEFINDHHNSNDSVNCISNIESMVDFDKTSGNCVTKGIVFSKKSNFGIYWLGVEDSKKSLVNSPISMSSYTYYTPQNQSVISSIRCCKMDSDLMAVGYLGSMSSPGSVDIYSLRSQEVRQISSIKIPKGSLWSTEWHPLSYSLCTGSFGYCSLWDLNIGKRIFNQFLSKSDIFSQEFNNRGTLLFNGSRDGGIRTLDLRLSPNDSKVESLQSPFDSNSLHRHQSSICCMRSLRNDDNYLLVSSMDGDLCQWDRRNNRKIVQYQGHSNQYSMLRFQVSPDERYLCSGGNDNMVRLWNVHSGELLNSVGPFENEIKSLQFIDNWFNLSDRQLDSFDCKYTTYLPSICFCTDNSISFFNYKGII</sequence>
<feature type="compositionally biased region" description="Low complexity" evidence="5">
    <location>
        <begin position="34"/>
        <end position="46"/>
    </location>
</feature>
<dbReference type="InParanoid" id="A0A151ZH96"/>
<keyword evidence="1 3" id="KW-0853">WD repeat</keyword>
<dbReference type="InterPro" id="IPR001680">
    <property type="entry name" value="WD40_rpt"/>
</dbReference>
<dbReference type="SUPFAM" id="SSF50978">
    <property type="entry name" value="WD40 repeat-like"/>
    <property type="match status" value="1"/>
</dbReference>
<reference evidence="6 7" key="1">
    <citation type="submission" date="2015-12" db="EMBL/GenBank/DDBJ databases">
        <title>Dictyostelia acquired genes for synthesis and detection of signals that induce cell-type specialization by lateral gene transfer from prokaryotes.</title>
        <authorList>
            <person name="Gloeckner G."/>
            <person name="Schaap P."/>
        </authorList>
    </citation>
    <scope>NUCLEOTIDE SEQUENCE [LARGE SCALE GENOMIC DNA]</scope>
    <source>
        <strain evidence="6 7">TK</strain>
    </source>
</reference>
<dbReference type="EMBL" id="LODT01000028">
    <property type="protein sequence ID" value="KYQ93343.1"/>
    <property type="molecule type" value="Genomic_DNA"/>
</dbReference>
<keyword evidence="4" id="KW-0175">Coiled coil</keyword>
<dbReference type="PANTHER" id="PTHR44472:SF1">
    <property type="entry name" value="DDB1 AND CUL4 ASSOCIATED FACTOR 4"/>
    <property type="match status" value="1"/>
</dbReference>
<feature type="region of interest" description="Disordered" evidence="5">
    <location>
        <begin position="1"/>
        <end position="51"/>
    </location>
</feature>
<dbReference type="Gene3D" id="2.130.10.10">
    <property type="entry name" value="YVTN repeat-like/Quinoprotein amine dehydrogenase"/>
    <property type="match status" value="1"/>
</dbReference>
<name>A0A151ZH96_TIELA</name>
<comment type="caution">
    <text evidence="6">The sequence shown here is derived from an EMBL/GenBank/DDBJ whole genome shotgun (WGS) entry which is preliminary data.</text>
</comment>